<dbReference type="RefSeq" id="WP_121091368.1">
    <property type="nucleotide sequence ID" value="NZ_RBZU01000020.1"/>
</dbReference>
<comment type="caution">
    <text evidence="1">The sequence shown here is derived from an EMBL/GenBank/DDBJ whole genome shotgun (WGS) entry which is preliminary data.</text>
</comment>
<sequence length="177" mass="18405">MNTPILLDRLETQRGLAFHTARAGRLLIPALVAASLIPAAHAELGQAPSWTSSSTASVAAQQTRQLDAVSSGYTVNETTLSTGTVVREYVSSDNVVFAVAWNGPKFPPLDTLLGASNLSSFKQGLATVRQARGGGIAPATVEQSGLVVQTGGHMGKFIGRAWLSNALPSGFSTDSIQ</sequence>
<keyword evidence="2" id="KW-1185">Reference proteome</keyword>
<protein>
    <submittedName>
        <fullName evidence="1">DUF2844 domain-containing protein</fullName>
    </submittedName>
</protein>
<gene>
    <name evidence="1" type="ORF">D7S86_27690</name>
</gene>
<name>A0A494X493_9BURK</name>
<dbReference type="Proteomes" id="UP000270342">
    <property type="component" value="Unassembled WGS sequence"/>
</dbReference>
<dbReference type="Pfam" id="PF11005">
    <property type="entry name" value="DUF2844"/>
    <property type="match status" value="1"/>
</dbReference>
<proteinExistence type="predicted"/>
<organism evidence="1 2">
    <name type="scientific">Pararobbsia silviterrae</name>
    <dbReference type="NCBI Taxonomy" id="1792498"/>
    <lineage>
        <taxon>Bacteria</taxon>
        <taxon>Pseudomonadati</taxon>
        <taxon>Pseudomonadota</taxon>
        <taxon>Betaproteobacteria</taxon>
        <taxon>Burkholderiales</taxon>
        <taxon>Burkholderiaceae</taxon>
        <taxon>Pararobbsia</taxon>
    </lineage>
</organism>
<reference evidence="1 2" key="1">
    <citation type="submission" date="2018-10" db="EMBL/GenBank/DDBJ databases">
        <title>Robbsia sp. DHC34, isolated from soil.</title>
        <authorList>
            <person name="Gao Z.-H."/>
            <person name="Qiu L.-H."/>
        </authorList>
    </citation>
    <scope>NUCLEOTIDE SEQUENCE [LARGE SCALE GENOMIC DNA]</scope>
    <source>
        <strain evidence="1 2">DHC34</strain>
    </source>
</reference>
<evidence type="ECO:0000313" key="2">
    <source>
        <dbReference type="Proteomes" id="UP000270342"/>
    </source>
</evidence>
<dbReference type="EMBL" id="RBZU01000020">
    <property type="protein sequence ID" value="RKP44471.1"/>
    <property type="molecule type" value="Genomic_DNA"/>
</dbReference>
<accession>A0A494X493</accession>
<dbReference type="AlphaFoldDB" id="A0A494X493"/>
<evidence type="ECO:0000313" key="1">
    <source>
        <dbReference type="EMBL" id="RKP44471.1"/>
    </source>
</evidence>
<dbReference type="OrthoDB" id="7561239at2"/>
<dbReference type="InterPro" id="IPR021267">
    <property type="entry name" value="DUF2844"/>
</dbReference>